<keyword evidence="1" id="KW-0547">Nucleotide-binding</keyword>
<protein>
    <submittedName>
        <fullName evidence="4">Protein kinase</fullName>
        <ecNumber evidence="4">2.7.11.1</ecNumber>
    </submittedName>
</protein>
<dbReference type="SUPFAM" id="SSF48452">
    <property type="entry name" value="TPR-like"/>
    <property type="match status" value="1"/>
</dbReference>
<keyword evidence="4" id="KW-0418">Kinase</keyword>
<dbReference type="GO" id="GO:0005524">
    <property type="term" value="F:ATP binding"/>
    <property type="evidence" value="ECO:0007669"/>
    <property type="project" value="UniProtKB-KW"/>
</dbReference>
<dbReference type="Pfam" id="PF00069">
    <property type="entry name" value="Pkinase"/>
    <property type="match status" value="1"/>
</dbReference>
<evidence type="ECO:0000313" key="5">
    <source>
        <dbReference type="Proteomes" id="UP000295781"/>
    </source>
</evidence>
<dbReference type="InterPro" id="IPR027417">
    <property type="entry name" value="P-loop_NTPase"/>
</dbReference>
<proteinExistence type="predicted"/>
<dbReference type="Gene3D" id="1.10.510.10">
    <property type="entry name" value="Transferase(Phosphotransferase) domain 1"/>
    <property type="match status" value="1"/>
</dbReference>
<keyword evidence="2" id="KW-0067">ATP-binding</keyword>
<dbReference type="Pfam" id="PF13191">
    <property type="entry name" value="AAA_16"/>
    <property type="match status" value="1"/>
</dbReference>
<evidence type="ECO:0000256" key="1">
    <source>
        <dbReference type="ARBA" id="ARBA00022741"/>
    </source>
</evidence>
<dbReference type="OrthoDB" id="5476413at2"/>
<evidence type="ECO:0000313" key="4">
    <source>
        <dbReference type="EMBL" id="AUX22867.1"/>
    </source>
</evidence>
<dbReference type="SUPFAM" id="SSF56112">
    <property type="entry name" value="Protein kinase-like (PK-like)"/>
    <property type="match status" value="1"/>
</dbReference>
<dbReference type="Proteomes" id="UP000295781">
    <property type="component" value="Chromosome"/>
</dbReference>
<dbReference type="SMART" id="SM00028">
    <property type="entry name" value="TPR"/>
    <property type="match status" value="3"/>
</dbReference>
<evidence type="ECO:0000259" key="3">
    <source>
        <dbReference type="PROSITE" id="PS50011"/>
    </source>
</evidence>
<dbReference type="RefSeq" id="WP_129347957.1">
    <property type="nucleotide sequence ID" value="NZ_CP012670.1"/>
</dbReference>
<dbReference type="PANTHER" id="PTHR16305:SF28">
    <property type="entry name" value="GUANYLATE CYCLASE DOMAIN-CONTAINING PROTEIN"/>
    <property type="match status" value="1"/>
</dbReference>
<sequence>MEAGEVVDDRFEIEAHAASGATARVYRARDRQSGEPVALKLLQTAATPSLSALAREALALATLGIPGVARYVAHGATAGGRLYLAMEWLDGETLSDRLARAPLTVAESLTLAACVAETLDAVHRLGFVHCDVKPENLILQGGALSRVKLIDFGVARLSGAAGEEEAPAPGEIRGTPQYMAPEQARGELEIDARADVFALGSVLFECLTGRAPFEGSDPLSVLMRVLLEEPPRVRDLRDDVPAAVDRLVARMLSKAREGRPRDGGAVAAELAVAVATELAVAIASDLSGEAWADLSGDAWAELSGDAWAELAAEALAPHLHLGAPPSSLPPGAREITSRERKVMCLILAREGQADADATLSAAEGEDRSRAIRELVARHHGRIELLEARWLLVTLSGSAAPTDLAAQAARCALSLRELLGAARLSLVTGRAELAARLPVGAVIDRLVQLAQGARDPLRPAAIRIDDMTAGLLGARFDTTLDASGCWLHGAREEPETPPSLLGRPTPYLGRARELELLEAEIARCLRGPRAGAVLVTGAVGAGKSRLGYELRRALRARGEPVQVWIGQADPMSAGSAFGLLQRALRRGLGLHEGEPLASRQRKIRARVERRCGAAAAARVTPFLGELAGAPFPDDDDVQLKAARRRPQLMSDQLRLAWEDFLDAECASEPVLLVLDDLHWGDLPTVTLIEAALRNLKGRPFAVLALARPSVHDLFPGLWGAHLSREIRLPPLSPADGERLAREALGPGASAELVRALVERADGNAFCLEEQIRAAARGRTSSPPETVLAVVQAGLDALDPEARRVLRAASVFGEAFSAAGAAALVGRAEVARELDELARREAIVRLGEGGEAGDAAYRFRHALLREAAYGMLTEGDRRLGHALAGGFLAQRGEADPMALAEHFERGGEPARAATAYLAAARQALRGNDLGAVIARAARGVACDPAPATVGELRLLESQAHFWRGDLALAEERAERAAEHLAPGSAAWFSALTQIVVAAGPAGGHDRVERWARAARDAAASIEEGGAAKSICLSSAALMLVFGGRYALADAMIEGAERALPGAPPLDLDAVANLHEARAIRAHAHGDPGASLAGIEAALAAFERAGDVRRACMARMNLGYSYGQAGQLEAAEAALRQALAESERMELHGTTAYVLQNLGLVLAHRGRLDEARSVEETACAMLARHGDVRMEGCARIYLARILLLAGDPGAAEREARAADALLERAPPMRAYAVAVLGGALLDQGRAGDALAAAERARALLDEVGVEEGEEVVRLVHAEALAACGRRAEAARTIVDARARLLARAAKISDPAFRARFLESAADSVRTLALARSWLGEPAG</sequence>
<dbReference type="SUPFAM" id="SSF52540">
    <property type="entry name" value="P-loop containing nucleoside triphosphate hydrolases"/>
    <property type="match status" value="1"/>
</dbReference>
<dbReference type="SMART" id="SM00220">
    <property type="entry name" value="S_TKc"/>
    <property type="match status" value="1"/>
</dbReference>
<dbReference type="Gene3D" id="3.30.200.20">
    <property type="entry name" value="Phosphorylase Kinase, domain 1"/>
    <property type="match status" value="1"/>
</dbReference>
<dbReference type="PANTHER" id="PTHR16305">
    <property type="entry name" value="TESTICULAR SOLUBLE ADENYLYL CYCLASE"/>
    <property type="match status" value="1"/>
</dbReference>
<dbReference type="PROSITE" id="PS50011">
    <property type="entry name" value="PROTEIN_KINASE_DOM"/>
    <property type="match status" value="1"/>
</dbReference>
<dbReference type="InterPro" id="IPR008271">
    <property type="entry name" value="Ser/Thr_kinase_AS"/>
</dbReference>
<dbReference type="GO" id="GO:0005737">
    <property type="term" value="C:cytoplasm"/>
    <property type="evidence" value="ECO:0007669"/>
    <property type="project" value="TreeGrafter"/>
</dbReference>
<dbReference type="EC" id="2.7.11.1" evidence="4"/>
<dbReference type="GO" id="GO:0004674">
    <property type="term" value="F:protein serine/threonine kinase activity"/>
    <property type="evidence" value="ECO:0007669"/>
    <property type="project" value="UniProtKB-EC"/>
</dbReference>
<dbReference type="InterPro" id="IPR041664">
    <property type="entry name" value="AAA_16"/>
</dbReference>
<dbReference type="EMBL" id="CP012670">
    <property type="protein sequence ID" value="AUX22867.1"/>
    <property type="molecule type" value="Genomic_DNA"/>
</dbReference>
<dbReference type="InterPro" id="IPR019734">
    <property type="entry name" value="TPR_rpt"/>
</dbReference>
<organism evidence="4 5">
    <name type="scientific">Sorangium cellulosum</name>
    <name type="common">Polyangium cellulosum</name>
    <dbReference type="NCBI Taxonomy" id="56"/>
    <lineage>
        <taxon>Bacteria</taxon>
        <taxon>Pseudomonadati</taxon>
        <taxon>Myxococcota</taxon>
        <taxon>Polyangia</taxon>
        <taxon>Polyangiales</taxon>
        <taxon>Polyangiaceae</taxon>
        <taxon>Sorangium</taxon>
    </lineage>
</organism>
<keyword evidence="4" id="KW-0808">Transferase</keyword>
<evidence type="ECO:0000256" key="2">
    <source>
        <dbReference type="ARBA" id="ARBA00022840"/>
    </source>
</evidence>
<dbReference type="PROSITE" id="PS00108">
    <property type="entry name" value="PROTEIN_KINASE_ST"/>
    <property type="match status" value="1"/>
</dbReference>
<dbReference type="InterPro" id="IPR011990">
    <property type="entry name" value="TPR-like_helical_dom_sf"/>
</dbReference>
<reference evidence="4 5" key="1">
    <citation type="submission" date="2015-09" db="EMBL/GenBank/DDBJ databases">
        <title>Sorangium comparison.</title>
        <authorList>
            <person name="Zaburannyi N."/>
            <person name="Bunk B."/>
            <person name="Overmann J."/>
            <person name="Mueller R."/>
        </authorList>
    </citation>
    <scope>NUCLEOTIDE SEQUENCE [LARGE SCALE GENOMIC DNA]</scope>
    <source>
        <strain evidence="4 5">So ceGT47</strain>
    </source>
</reference>
<accession>A0A4P2Q0W3</accession>
<dbReference type="CDD" id="cd14014">
    <property type="entry name" value="STKc_PknB_like"/>
    <property type="match status" value="1"/>
</dbReference>
<feature type="domain" description="Protein kinase" evidence="3">
    <location>
        <begin position="11"/>
        <end position="272"/>
    </location>
</feature>
<name>A0A4P2Q0W3_SORCE</name>
<dbReference type="Gene3D" id="1.25.40.10">
    <property type="entry name" value="Tetratricopeptide repeat domain"/>
    <property type="match status" value="1"/>
</dbReference>
<dbReference type="GO" id="GO:0004016">
    <property type="term" value="F:adenylate cyclase activity"/>
    <property type="evidence" value="ECO:0007669"/>
    <property type="project" value="TreeGrafter"/>
</dbReference>
<dbReference type="InterPro" id="IPR000719">
    <property type="entry name" value="Prot_kinase_dom"/>
</dbReference>
<dbReference type="InterPro" id="IPR011009">
    <property type="entry name" value="Kinase-like_dom_sf"/>
</dbReference>
<gene>
    <name evidence="4" type="ORF">SOCEGT47_033830</name>
</gene>